<dbReference type="Proteomes" id="UP001054837">
    <property type="component" value="Unassembled WGS sequence"/>
</dbReference>
<evidence type="ECO:0000313" key="1">
    <source>
        <dbReference type="EMBL" id="GIY40567.1"/>
    </source>
</evidence>
<name>A0AAV4T514_9ARAC</name>
<protein>
    <submittedName>
        <fullName evidence="1">Uncharacterized protein</fullName>
    </submittedName>
</protein>
<comment type="caution">
    <text evidence="1">The sequence shown here is derived from an EMBL/GenBank/DDBJ whole genome shotgun (WGS) entry which is preliminary data.</text>
</comment>
<dbReference type="AlphaFoldDB" id="A0AAV4T514"/>
<evidence type="ECO:0000313" key="2">
    <source>
        <dbReference type="Proteomes" id="UP001054837"/>
    </source>
</evidence>
<proteinExistence type="predicted"/>
<dbReference type="EMBL" id="BPLQ01008957">
    <property type="protein sequence ID" value="GIY40567.1"/>
    <property type="molecule type" value="Genomic_DNA"/>
</dbReference>
<gene>
    <name evidence="1" type="ORF">CDAR_49611</name>
</gene>
<organism evidence="1 2">
    <name type="scientific">Caerostris darwini</name>
    <dbReference type="NCBI Taxonomy" id="1538125"/>
    <lineage>
        <taxon>Eukaryota</taxon>
        <taxon>Metazoa</taxon>
        <taxon>Ecdysozoa</taxon>
        <taxon>Arthropoda</taxon>
        <taxon>Chelicerata</taxon>
        <taxon>Arachnida</taxon>
        <taxon>Araneae</taxon>
        <taxon>Araneomorphae</taxon>
        <taxon>Entelegynae</taxon>
        <taxon>Araneoidea</taxon>
        <taxon>Araneidae</taxon>
        <taxon>Caerostris</taxon>
    </lineage>
</organism>
<accession>A0AAV4T514</accession>
<reference evidence="1 2" key="1">
    <citation type="submission" date="2021-06" db="EMBL/GenBank/DDBJ databases">
        <title>Caerostris darwini draft genome.</title>
        <authorList>
            <person name="Kono N."/>
            <person name="Arakawa K."/>
        </authorList>
    </citation>
    <scope>NUCLEOTIDE SEQUENCE [LARGE SCALE GENOMIC DNA]</scope>
</reference>
<sequence length="114" mass="12995">MAHRGHGTELLKSPPYLWRGEEVKSAETTPQYEMGLILSHLQEIDSNRNSLNLFKPWIAHPGHANDLLKDLPYLCQGEEVKSVEYTPQYEIGLISSLLQEIAKNVPRYLLHASE</sequence>
<keyword evidence="2" id="KW-1185">Reference proteome</keyword>